<evidence type="ECO:0000259" key="7">
    <source>
        <dbReference type="PROSITE" id="PS51650"/>
    </source>
</evidence>
<feature type="compositionally biased region" description="Low complexity" evidence="6">
    <location>
        <begin position="1704"/>
        <end position="1720"/>
    </location>
</feature>
<evidence type="ECO:0000256" key="6">
    <source>
        <dbReference type="SAM" id="MobiDB-lite"/>
    </source>
</evidence>
<evidence type="ECO:0000313" key="9">
    <source>
        <dbReference type="EMBL" id="CAD7647476.1"/>
    </source>
</evidence>
<dbReference type="EMBL" id="CAJPVJ010002760">
    <property type="protein sequence ID" value="CAG2166752.1"/>
    <property type="molecule type" value="Genomic_DNA"/>
</dbReference>
<gene>
    <name evidence="9" type="ORF">ONB1V03_LOCUS6267</name>
</gene>
<evidence type="ECO:0000256" key="5">
    <source>
        <dbReference type="PROSITE-ProRule" id="PRU00983"/>
    </source>
</evidence>
<feature type="compositionally biased region" description="Polar residues" evidence="6">
    <location>
        <begin position="1823"/>
        <end position="1834"/>
    </location>
</feature>
<dbReference type="SUPFAM" id="SSF50044">
    <property type="entry name" value="SH3-domain"/>
    <property type="match status" value="1"/>
</dbReference>
<dbReference type="FunFam" id="1.20.58.740:FF:000004">
    <property type="entry name" value="Dedicator of cytokinesis protein 1"/>
    <property type="match status" value="1"/>
</dbReference>
<feature type="compositionally biased region" description="Low complexity" evidence="6">
    <location>
        <begin position="1731"/>
        <end position="1750"/>
    </location>
</feature>
<evidence type="ECO:0000256" key="3">
    <source>
        <dbReference type="ARBA" id="ARBA00022553"/>
    </source>
</evidence>
<feature type="compositionally biased region" description="Polar residues" evidence="6">
    <location>
        <begin position="1939"/>
        <end position="1949"/>
    </location>
</feature>
<feature type="domain" description="C2 DOCK-type" evidence="7">
    <location>
        <begin position="432"/>
        <end position="628"/>
    </location>
</feature>
<dbReference type="Gene3D" id="2.30.30.40">
    <property type="entry name" value="SH3 Domains"/>
    <property type="match status" value="1"/>
</dbReference>
<dbReference type="Pfam" id="PF20421">
    <property type="entry name" value="DHR-2_Lobe_C"/>
    <property type="match status" value="1"/>
</dbReference>
<dbReference type="FunFam" id="1.25.40.410:FF:000003">
    <property type="entry name" value="Dedicator of cytokinesis protein 4"/>
    <property type="match status" value="1"/>
</dbReference>
<dbReference type="OrthoDB" id="18896at2759"/>
<dbReference type="Pfam" id="PF23554">
    <property type="entry name" value="TPR_DOCK"/>
    <property type="match status" value="2"/>
</dbReference>
<dbReference type="PANTHER" id="PTHR45653">
    <property type="entry name" value="DEDICATOR OF CYTOKINESIS"/>
    <property type="match status" value="1"/>
</dbReference>
<evidence type="ECO:0008006" key="11">
    <source>
        <dbReference type="Google" id="ProtNLM"/>
    </source>
</evidence>
<keyword evidence="10" id="KW-1185">Reference proteome</keyword>
<dbReference type="GO" id="GO:0007264">
    <property type="term" value="P:small GTPase-mediated signal transduction"/>
    <property type="evidence" value="ECO:0007669"/>
    <property type="project" value="InterPro"/>
</dbReference>
<dbReference type="InterPro" id="IPR036028">
    <property type="entry name" value="SH3-like_dom_sf"/>
</dbReference>
<dbReference type="InterPro" id="IPR046773">
    <property type="entry name" value="DOCKER_Lobe_C"/>
</dbReference>
<dbReference type="Proteomes" id="UP000728032">
    <property type="component" value="Unassembled WGS sequence"/>
</dbReference>
<dbReference type="InterPro" id="IPR056372">
    <property type="entry name" value="TPR_DOCK"/>
</dbReference>
<keyword evidence="3" id="KW-0597">Phosphoprotein</keyword>
<feature type="region of interest" description="Disordered" evidence="6">
    <location>
        <begin position="1680"/>
        <end position="1775"/>
    </location>
</feature>
<dbReference type="Gene3D" id="1.20.58.740">
    <property type="match status" value="1"/>
</dbReference>
<dbReference type="InterPro" id="IPR043161">
    <property type="entry name" value="DOCK_C_lobe_A"/>
</dbReference>
<dbReference type="GO" id="GO:0007520">
    <property type="term" value="P:myoblast fusion"/>
    <property type="evidence" value="ECO:0007669"/>
    <property type="project" value="TreeGrafter"/>
</dbReference>
<evidence type="ECO:0000313" key="10">
    <source>
        <dbReference type="Proteomes" id="UP000728032"/>
    </source>
</evidence>
<dbReference type="InterPro" id="IPR043162">
    <property type="entry name" value="DOCK_C_lobe_C"/>
</dbReference>
<dbReference type="InterPro" id="IPR046770">
    <property type="entry name" value="DOCKER_Lobe_B"/>
</dbReference>
<dbReference type="FunFam" id="1.20.1270.350:FF:000001">
    <property type="entry name" value="dedicator of cytokinesis protein 4"/>
    <property type="match status" value="1"/>
</dbReference>
<dbReference type="InterPro" id="IPR046769">
    <property type="entry name" value="DOCKER_Lobe_A"/>
</dbReference>
<keyword evidence="4" id="KW-0344">Guanine-nucleotide releasing factor</keyword>
<dbReference type="Pfam" id="PF14429">
    <property type="entry name" value="DOCK-C2"/>
    <property type="match status" value="1"/>
</dbReference>
<dbReference type="InterPro" id="IPR027357">
    <property type="entry name" value="DOCKER_dom"/>
</dbReference>
<proteinExistence type="inferred from homology"/>
<dbReference type="InterPro" id="IPR027007">
    <property type="entry name" value="C2_DOCK-type_domain"/>
</dbReference>
<evidence type="ECO:0000256" key="1">
    <source>
        <dbReference type="ARBA" id="ARBA00004496"/>
    </source>
</evidence>
<feature type="compositionally biased region" description="Basic and acidic residues" evidence="6">
    <location>
        <begin position="1808"/>
        <end position="1818"/>
    </location>
</feature>
<dbReference type="PROSITE" id="PS51651">
    <property type="entry name" value="DOCKER"/>
    <property type="match status" value="1"/>
</dbReference>
<accession>A0A7R9LVM6</accession>
<dbReference type="Pfam" id="PF16172">
    <property type="entry name" value="DOCK_N"/>
    <property type="match status" value="1"/>
</dbReference>
<dbReference type="InterPro" id="IPR042455">
    <property type="entry name" value="DOCK_N_sub1"/>
</dbReference>
<dbReference type="Gene3D" id="1.20.1270.350">
    <property type="entry name" value="Dedicator of cytokinesis N-terminal subdomain"/>
    <property type="match status" value="1"/>
</dbReference>
<dbReference type="GO" id="GO:0005085">
    <property type="term" value="F:guanyl-nucleotide exchange factor activity"/>
    <property type="evidence" value="ECO:0007669"/>
    <property type="project" value="UniProtKB-KW"/>
</dbReference>
<dbReference type="Gene3D" id="1.25.40.410">
    <property type="match status" value="1"/>
</dbReference>
<name>A0A7R9LVM6_9ACAR</name>
<dbReference type="GO" id="GO:0016477">
    <property type="term" value="P:cell migration"/>
    <property type="evidence" value="ECO:0007669"/>
    <property type="project" value="TreeGrafter"/>
</dbReference>
<feature type="domain" description="DOCKER" evidence="8">
    <location>
        <begin position="1252"/>
        <end position="1665"/>
    </location>
</feature>
<dbReference type="PROSITE" id="PS51650">
    <property type="entry name" value="C2_DOCK"/>
    <property type="match status" value="1"/>
</dbReference>
<protein>
    <recommendedName>
        <fullName evidence="11">Dedicator of cytokinesis protein 1</fullName>
    </recommendedName>
</protein>
<feature type="region of interest" description="Disordered" evidence="6">
    <location>
        <begin position="1796"/>
        <end position="1949"/>
    </location>
</feature>
<dbReference type="Pfam" id="PF06920">
    <property type="entry name" value="DHR-2_Lobe_A"/>
    <property type="match status" value="1"/>
</dbReference>
<dbReference type="Gene3D" id="2.60.40.150">
    <property type="entry name" value="C2 domain"/>
    <property type="match status" value="1"/>
</dbReference>
<dbReference type="PANTHER" id="PTHR45653:SF10">
    <property type="entry name" value="MYOBLAST CITY, ISOFORM B"/>
    <property type="match status" value="1"/>
</dbReference>
<dbReference type="InterPro" id="IPR035892">
    <property type="entry name" value="C2_domain_sf"/>
</dbReference>
<evidence type="ECO:0000256" key="2">
    <source>
        <dbReference type="ARBA" id="ARBA00022490"/>
    </source>
</evidence>
<reference evidence="9" key="1">
    <citation type="submission" date="2020-11" db="EMBL/GenBank/DDBJ databases">
        <authorList>
            <person name="Tran Van P."/>
        </authorList>
    </citation>
    <scope>NUCLEOTIDE SEQUENCE</scope>
</reference>
<dbReference type="GO" id="GO:0005886">
    <property type="term" value="C:plasma membrane"/>
    <property type="evidence" value="ECO:0007669"/>
    <property type="project" value="TreeGrafter"/>
</dbReference>
<dbReference type="InterPro" id="IPR026791">
    <property type="entry name" value="DOCK"/>
</dbReference>
<organism evidence="9">
    <name type="scientific">Oppiella nova</name>
    <dbReference type="NCBI Taxonomy" id="334625"/>
    <lineage>
        <taxon>Eukaryota</taxon>
        <taxon>Metazoa</taxon>
        <taxon>Ecdysozoa</taxon>
        <taxon>Arthropoda</taxon>
        <taxon>Chelicerata</taxon>
        <taxon>Arachnida</taxon>
        <taxon>Acari</taxon>
        <taxon>Acariformes</taxon>
        <taxon>Sarcoptiformes</taxon>
        <taxon>Oribatida</taxon>
        <taxon>Brachypylina</taxon>
        <taxon>Oppioidea</taxon>
        <taxon>Oppiidae</taxon>
        <taxon>Oppiella</taxon>
    </lineage>
</organism>
<dbReference type="InterPro" id="IPR032376">
    <property type="entry name" value="DOCK_N"/>
</dbReference>
<dbReference type="GO" id="GO:0005737">
    <property type="term" value="C:cytoplasm"/>
    <property type="evidence" value="ECO:0007669"/>
    <property type="project" value="UniProtKB-SubCell"/>
</dbReference>
<feature type="compositionally biased region" description="Polar residues" evidence="6">
    <location>
        <begin position="1872"/>
        <end position="1903"/>
    </location>
</feature>
<comment type="subcellular location">
    <subcellularLocation>
        <location evidence="1">Cytoplasm</location>
    </subcellularLocation>
</comment>
<dbReference type="Pfam" id="PF20422">
    <property type="entry name" value="DHR-2_Lobe_B"/>
    <property type="match status" value="1"/>
</dbReference>
<sequence>MASKWTPIQDKDKYGIVVSNLRQDVMLPHRLHLSIGDAVRVIEELNQWYYGYCLNNRNRLGIFPKSYIYHKDAVIDKTGAHEVVIPREQLIIQEITSVIREWGVIWKKLYITSNPDLKTIREMMYELITWRKQIMSGTLPADEMKELKQKVTAKIDQGNAILGLDLVVRDDSGNILNPEITSTIDIYRAHEAATDRIKQLALNIEYKNKRSSTRYNHNLYVTVKNFVCRIGEDADLLMTLYDGKECAFISENYLVKWGKEGLMRDLDQLNNLRVVFADLGSKDLVREKVYLVCQTIRIGGMELKEETRNVRKSHHQNVKRSSDGLRRPFGVAVMDITDFFNGKIETDEEKQHFIPFAQCGERDSLDSVIRKIISAREISQKECKGQGLFVSIKILHGDQKQIREEYAHLVSPFTSVARKMGFPEVILPGDIRNDLYLTLVCGEFSKGSKKSERNVEVTVKVCNEKSHTLQNCLSFGAGSEPMSEYRSVVYYHEERPKWMETLKISIPIEEFYGGHLKFTFRHRSSNDNKDKSEKPFAMSFIRLMNENGTTLSDQNHDLLVYKVDHKRYDETEVAYFKLPSTREELEQRVNDSNYNINQIGVKQLANMFQTNGIQISPKDSFTVSTVVCSTKLTQNIDLLGLLKWKLNPEHLKQNLLALMKVDGEEVVKFLQDTLDALFDILMQNTDSDIYDNLVFEALIFIIGLISDRKYQHFRPVLDVYIEQNFSATLVYNKLIVVLKSYIENLNSKPESQEVLLRAMKSLEYIFKFIVRSRVLFAALNGGKGKGQFEESLKELLQSITSMMLSTSEKTLLVQGACLKYFPFALTDILCVFNEKELCYILTDLINHVPVDRLTKQKMMCVNDIIQCELFIKYHECRSILLPVINDHLRVLLERKEEFELCIRILSDMLVVLSNGRDIGPTKNDISDIMLSVLRTVIQSFIDTDRDNPLIGNLVAILIGILRQMTPFHYNQYIQHFPTRTDLLDFLMEILTVFRDLVKIVFPRDWNEMILLQNSVLLNALRHLAHCIRDHFLHPFEVQLWNNFFHCSIAFLTQEFLQLENFSQNKRNKMVARYKDMRREMAFEIRSMWFNLGQYKIQFVPSMVGPFLEMTLIPEIELRKATIPIFFDMMQCEFYSPKSGAYTLHVSSYHNSDSPSHQRNTECKANFKSFENEMITQLDALIEGGRGDEQFKDLFLEIVGTNCEHHSAMRESGLFFVRTVVRLMRRLLEYRLVVNEENKESLMSCTVNLLEFYNEIERKEMYIRYLYKLCDLHLECDNYIEAAYTLALHAKLLKWTDEPLPQLLRNEKYPECETHRELKELLYNEIIDYFDKGKLWETGISYCKEIIFQYESEIFDYMHLSSLLQRMAVFYDNIMKQARPEPEYFRVAYYGRGFPAFLQNKTFVYRGKEYERLSEFSGRLLNQFPNAQLMNKLDPPGDDITDSNTQYLQINKVDPIMQERDKFRGKSVHEQIVRYYRVNEVQKFTYSRPLRKGERNSDNEFADMWIERTTLLTSYALPGILRRFPVTQTNTFELNPLENAIETMENSNKKVKNLIIQYRSDSALPINPLSLALNGIVDAAVMGGIVNYEKAFFNDDYLAKHPFRKDQDGITRLKNLIALQIPLLEVGIGLHKQRAPPSLIPFHEHMEEAFAKLKNNVEERYGKRSLPEDLVERFNVKIRRGISDKNRQNPNSHSSAPTKVFDRNSSGSLSNDSMSLSPSKSGRSISVWVKPNSMNNNSVSTTNLFSSSTLSKLKKQSSKDGVHMRRSNNENSSQATQWYAPDLFNKGDTNQTSQPVIELSEPLSSHRPLRSEYDRRLSRPDSGQYRTHSTHSPTRSLSHGASSTSLSISPHSNSYTETIDDKPPPLPLKQSFADYTNLSENGTNGNDLTLVSTKRNSGSMSSTPMFKHKPPPPLPDNSSSPLSPPELPKKPQRPAPSPVPSNQSDQIIDN</sequence>
<feature type="compositionally biased region" description="Low complexity" evidence="6">
    <location>
        <begin position="1835"/>
        <end position="1848"/>
    </location>
</feature>
<evidence type="ECO:0000256" key="4">
    <source>
        <dbReference type="ARBA" id="ARBA00022658"/>
    </source>
</evidence>
<feature type="compositionally biased region" description="Polar residues" evidence="6">
    <location>
        <begin position="1687"/>
        <end position="1696"/>
    </location>
</feature>
<evidence type="ECO:0000259" key="8">
    <source>
        <dbReference type="PROSITE" id="PS51651"/>
    </source>
</evidence>
<keyword evidence="2" id="KW-0963">Cytoplasm</keyword>
<comment type="similarity">
    <text evidence="5">Belongs to the DOCK family.</text>
</comment>
<dbReference type="GO" id="GO:0031267">
    <property type="term" value="F:small GTPase binding"/>
    <property type="evidence" value="ECO:0007669"/>
    <property type="project" value="TreeGrafter"/>
</dbReference>
<dbReference type="EMBL" id="OC917585">
    <property type="protein sequence ID" value="CAD7647476.1"/>
    <property type="molecule type" value="Genomic_DNA"/>
</dbReference>
<dbReference type="CDD" id="cd11697">
    <property type="entry name" value="DHR2_DOCK_A"/>
    <property type="match status" value="1"/>
</dbReference>